<accession>A0A8T5GDP1</accession>
<dbReference type="InterPro" id="IPR006454">
    <property type="entry name" value="S_layer_MJ"/>
</dbReference>
<gene>
    <name evidence="1" type="ORF">HON47_00735</name>
</gene>
<protein>
    <submittedName>
        <fullName evidence="1">S-layer protein</fullName>
    </submittedName>
</protein>
<organism evidence="1 2">
    <name type="scientific">Candidatus Iainarchaeum sp</name>
    <dbReference type="NCBI Taxonomy" id="3101447"/>
    <lineage>
        <taxon>Archaea</taxon>
        <taxon>Candidatus Iainarchaeota</taxon>
        <taxon>Candidatus Iainarchaeia</taxon>
        <taxon>Candidatus Iainarchaeales</taxon>
        <taxon>Candidatus Iainarchaeaceae</taxon>
        <taxon>Candidatus Iainarchaeum</taxon>
    </lineage>
</organism>
<name>A0A8T5GDP1_9ARCH</name>
<proteinExistence type="predicted"/>
<evidence type="ECO:0000313" key="2">
    <source>
        <dbReference type="Proteomes" id="UP000722459"/>
    </source>
</evidence>
<comment type="caution">
    <text evidence="1">The sequence shown here is derived from an EMBL/GenBank/DDBJ whole genome shotgun (WGS) entry which is preliminary data.</text>
</comment>
<evidence type="ECO:0000313" key="1">
    <source>
        <dbReference type="EMBL" id="MBT4870085.1"/>
    </source>
</evidence>
<dbReference type="Proteomes" id="UP000722459">
    <property type="component" value="Unassembled WGS sequence"/>
</dbReference>
<reference evidence="1" key="1">
    <citation type="journal article" date="2021" name="ISME J.">
        <title>Mercury methylation by metabolically versatile and cosmopolitan marine bacteria.</title>
        <authorList>
            <person name="Lin H."/>
            <person name="Ascher D.B."/>
            <person name="Myung Y."/>
            <person name="Lamborg C.H."/>
            <person name="Hallam S.J."/>
            <person name="Gionfriddo C.M."/>
            <person name="Holt K.E."/>
            <person name="Moreau J.W."/>
        </authorList>
    </citation>
    <scope>NUCLEOTIDE SEQUENCE</scope>
    <source>
        <strain evidence="1">SI075_bin30</strain>
    </source>
</reference>
<sequence length="888" mass="91804">MKGLSIKKIAAIGIGAALVGSALAPVVSAEAFNNLDTLAKSDVVSDAGVPVVDVVVGGSAAISDVVWAGNIAARVAQLATKPSTGDGTAEVTDGTADISVGGVQSTTGSGNTDENVMDFTASVSEFAPIKADYSDSSQFANISGRTIKVNGTESQINIDENVQATLDVDVQTIADGISPGATVAKVSSNGIVYSLNLGSGLQYAGNGELTNLDANSANNMKIPLLGQEYVVDTISSTKLVLYADTTPTELAVGETVEVAGVGDYEGKTLTVKLIDLVATGGGTTAYQAKWALLDGETVLKYVQQTPAYELKDEFGTEYFTESVYVSAAGENVAAGTYTATVRTGSQRIEIRNNAVFPYDSTKTTNPEWKAYVNTASNKITSVQIKNNWAYNQTKTETTNAKFALAPGESVMLPSDYAKVEYKGPQTKAMAKAMVGGDSFLVTDSKGIQRTIPMVINLGQGTNTFEIAGSTYLLDVNTAATGYVDGAVRYWKKPASVVAEPWNNPTGTSGADYYTSGYTTKDVNAENAIGFEVDADWKSGNVDYYFGGDETTGQYWLFLAAQVFDLDSKSDTIQNELKFVGTDVDQNVDNGGSVVTTGGFAADLNYYLPDSSTYNVLTVEAYDRDTNVETAGQVLTGDFVPSAGNTLQYTSAWVLTDGSTYSANTAPASSDVNFFVNNQDGLLINSQDNKTKSATATAQAVSGDWTVSLDEHSTSAASKLMNSVTKYGTEVSVASGVATILMPEETRKVEAYVGSTDTVTTTTGGESFTDVAVGDTVTTTGGTKVTVDAIGATATGVAGGVEVVAAGDLVKVAGAFSGGKSIIVGGFNANTAAKNLQVTEGNTLEDMLVASGDTVAAVLSSGDIVAAGFTAADTGVAAGALIDALEALI</sequence>
<dbReference type="NCBIfam" id="TIGR01564">
    <property type="entry name" value="S_layer_MJ"/>
    <property type="match status" value="1"/>
</dbReference>
<dbReference type="AlphaFoldDB" id="A0A8T5GDP1"/>
<dbReference type="EMBL" id="JABJNZ010000012">
    <property type="protein sequence ID" value="MBT4870085.1"/>
    <property type="molecule type" value="Genomic_DNA"/>
</dbReference>